<accession>A0A841ZUM9</accession>
<proteinExistence type="predicted"/>
<dbReference type="Proteomes" id="UP000559885">
    <property type="component" value="Unassembled WGS sequence"/>
</dbReference>
<comment type="caution">
    <text evidence="1">The sequence shown here is derived from an EMBL/GenBank/DDBJ whole genome shotgun (WGS) entry which is preliminary data.</text>
</comment>
<dbReference type="EMBL" id="JAARRM010000006">
    <property type="protein sequence ID" value="MBC1522271.1"/>
    <property type="molecule type" value="Genomic_DNA"/>
</dbReference>
<gene>
    <name evidence="1" type="ORF">HB912_11500</name>
</gene>
<reference evidence="1 2" key="1">
    <citation type="submission" date="2020-03" db="EMBL/GenBank/DDBJ databases">
        <title>Soil Listeria distribution.</title>
        <authorList>
            <person name="Liao J."/>
            <person name="Wiedmann M."/>
        </authorList>
    </citation>
    <scope>NUCLEOTIDE SEQUENCE [LARGE SCALE GENOMIC DNA]</scope>
    <source>
        <strain evidence="1 2">FSL L7-1507</strain>
    </source>
</reference>
<sequence length="80" mass="9977">MTFINPWDERFIYTIRFILPEQPRKILTRTIIEKQLLDKEKVIENWLDIFPQTIVKEVEFSFEAMERNERKFKAFKHQHH</sequence>
<evidence type="ECO:0000313" key="1">
    <source>
        <dbReference type="EMBL" id="MBC1522271.1"/>
    </source>
</evidence>
<dbReference type="RefSeq" id="WP_036074213.1">
    <property type="nucleotide sequence ID" value="NZ_CP195758.1"/>
</dbReference>
<name>A0A841ZUM9_9LIST</name>
<protein>
    <submittedName>
        <fullName evidence="1">Uncharacterized protein</fullName>
    </submittedName>
</protein>
<organism evidence="1 2">
    <name type="scientific">Listeria aquatica</name>
    <dbReference type="NCBI Taxonomy" id="1494960"/>
    <lineage>
        <taxon>Bacteria</taxon>
        <taxon>Bacillati</taxon>
        <taxon>Bacillota</taxon>
        <taxon>Bacilli</taxon>
        <taxon>Bacillales</taxon>
        <taxon>Listeriaceae</taxon>
        <taxon>Listeria</taxon>
    </lineage>
</organism>
<evidence type="ECO:0000313" key="2">
    <source>
        <dbReference type="Proteomes" id="UP000559885"/>
    </source>
</evidence>
<dbReference type="AlphaFoldDB" id="A0A841ZUM9"/>